<dbReference type="SMART" id="SM00849">
    <property type="entry name" value="Lactamase_B"/>
    <property type="match status" value="1"/>
</dbReference>
<proteinExistence type="predicted"/>
<dbReference type="InterPro" id="IPR035681">
    <property type="entry name" value="ComA-like_MBL"/>
</dbReference>
<gene>
    <name evidence="3" type="ORF">GCM10008967_18460</name>
</gene>
<keyword evidence="1" id="KW-0812">Transmembrane</keyword>
<keyword evidence="1" id="KW-1133">Transmembrane helix</keyword>
<dbReference type="Pfam" id="PF00753">
    <property type="entry name" value="Lactamase_B"/>
    <property type="match status" value="1"/>
</dbReference>
<evidence type="ECO:0000313" key="3">
    <source>
        <dbReference type="EMBL" id="GAA0328277.1"/>
    </source>
</evidence>
<organism evidence="3 4">
    <name type="scientific">Bacillus carboniphilus</name>
    <dbReference type="NCBI Taxonomy" id="86663"/>
    <lineage>
        <taxon>Bacteria</taxon>
        <taxon>Bacillati</taxon>
        <taxon>Bacillota</taxon>
        <taxon>Bacilli</taxon>
        <taxon>Bacillales</taxon>
        <taxon>Bacillaceae</taxon>
        <taxon>Bacillus</taxon>
    </lineage>
</organism>
<dbReference type="PANTHER" id="PTHR30619:SF1">
    <property type="entry name" value="RECOMBINATION PROTEIN 2"/>
    <property type="match status" value="1"/>
</dbReference>
<dbReference type="InterPro" id="IPR052159">
    <property type="entry name" value="Competence_DNA_uptake"/>
</dbReference>
<evidence type="ECO:0000259" key="2">
    <source>
        <dbReference type="SMART" id="SM00849"/>
    </source>
</evidence>
<dbReference type="RefSeq" id="WP_343798422.1">
    <property type="nucleotide sequence ID" value="NZ_BAAADJ010000019.1"/>
</dbReference>
<dbReference type="InterPro" id="IPR036866">
    <property type="entry name" value="RibonucZ/Hydroxyglut_hydro"/>
</dbReference>
<dbReference type="Gene3D" id="3.60.15.10">
    <property type="entry name" value="Ribonuclease Z/Hydroxyacylglutathione hydrolase-like"/>
    <property type="match status" value="1"/>
</dbReference>
<dbReference type="InterPro" id="IPR001279">
    <property type="entry name" value="Metallo-B-lactamas"/>
</dbReference>
<feature type="domain" description="Metallo-beta-lactamase" evidence="2">
    <location>
        <begin position="66"/>
        <end position="275"/>
    </location>
</feature>
<dbReference type="PANTHER" id="PTHR30619">
    <property type="entry name" value="DNA INTERNALIZATION/COMPETENCE PROTEIN COMEC/REC2"/>
    <property type="match status" value="1"/>
</dbReference>
<evidence type="ECO:0000256" key="1">
    <source>
        <dbReference type="SAM" id="Phobius"/>
    </source>
</evidence>
<reference evidence="4" key="1">
    <citation type="journal article" date="2019" name="Int. J. Syst. Evol. Microbiol.">
        <title>The Global Catalogue of Microorganisms (GCM) 10K type strain sequencing project: providing services to taxonomists for standard genome sequencing and annotation.</title>
        <authorList>
            <consortium name="The Broad Institute Genomics Platform"/>
            <consortium name="The Broad Institute Genome Sequencing Center for Infectious Disease"/>
            <person name="Wu L."/>
            <person name="Ma J."/>
        </authorList>
    </citation>
    <scope>NUCLEOTIDE SEQUENCE [LARGE SCALE GENOMIC DNA]</scope>
    <source>
        <strain evidence="4">JCM 9731</strain>
    </source>
</reference>
<evidence type="ECO:0000313" key="4">
    <source>
        <dbReference type="Proteomes" id="UP001500782"/>
    </source>
</evidence>
<sequence>MNYKILFYSFIATSILVLSFSTLFQKTDSIAVEAGMESNEEIFTQLEKDEHTLHVYYFYLNHHEKSGSSMLVYSPDGYSMLIDAGIEESSSLLSDYLNKLGIEQVDIAVATHPHHDHIGGYLQLLDEGRIKEIYMPEIEHQTETYHDFMEKIAKNDIPINYLTASQTFTLGDSVQFKVLNPSAQMLDKLEGSYRVTDINNQSLVMRMEYKNHSFLFSGDIYDEQEKQLVAEYGSALKATVMEAPHHGDDTSSSIRYIQAVSPDYAVMNANVLQSRYVLRRYEVLGVSALPTNVYGTVHIQTDGDTLKIATEFQSPSKIKMRNKGNG</sequence>
<keyword evidence="1" id="KW-0472">Membrane</keyword>
<keyword evidence="4" id="KW-1185">Reference proteome</keyword>
<name>A0ABP3FXH2_9BACI</name>
<dbReference type="EMBL" id="BAAADJ010000019">
    <property type="protein sequence ID" value="GAA0328277.1"/>
    <property type="molecule type" value="Genomic_DNA"/>
</dbReference>
<dbReference type="SUPFAM" id="SSF56281">
    <property type="entry name" value="Metallo-hydrolase/oxidoreductase"/>
    <property type="match status" value="1"/>
</dbReference>
<dbReference type="Proteomes" id="UP001500782">
    <property type="component" value="Unassembled WGS sequence"/>
</dbReference>
<comment type="caution">
    <text evidence="3">The sequence shown here is derived from an EMBL/GenBank/DDBJ whole genome shotgun (WGS) entry which is preliminary data.</text>
</comment>
<dbReference type="CDD" id="cd07731">
    <property type="entry name" value="ComA-like_MBL-fold"/>
    <property type="match status" value="1"/>
</dbReference>
<accession>A0ABP3FXH2</accession>
<protein>
    <recommendedName>
        <fullName evidence="2">Metallo-beta-lactamase domain-containing protein</fullName>
    </recommendedName>
</protein>
<feature type="transmembrane region" description="Helical" evidence="1">
    <location>
        <begin position="6"/>
        <end position="24"/>
    </location>
</feature>